<evidence type="ECO:0000313" key="11">
    <source>
        <dbReference type="Proteomes" id="UP000199394"/>
    </source>
</evidence>
<evidence type="ECO:0000256" key="1">
    <source>
        <dbReference type="ARBA" id="ARBA00004141"/>
    </source>
</evidence>
<evidence type="ECO:0000256" key="6">
    <source>
        <dbReference type="ARBA" id="ARBA00023136"/>
    </source>
</evidence>
<feature type="transmembrane region" description="Helical" evidence="8">
    <location>
        <begin position="159"/>
        <end position="184"/>
    </location>
</feature>
<feature type="transmembrane region" description="Helical" evidence="8">
    <location>
        <begin position="271"/>
        <end position="291"/>
    </location>
</feature>
<dbReference type="SUPFAM" id="SSF116726">
    <property type="entry name" value="TrkA C-terminal domain-like"/>
    <property type="match status" value="1"/>
</dbReference>
<feature type="transmembrane region" description="Helical" evidence="8">
    <location>
        <begin position="191"/>
        <end position="213"/>
    </location>
</feature>
<evidence type="ECO:0000256" key="5">
    <source>
        <dbReference type="ARBA" id="ARBA00023065"/>
    </source>
</evidence>
<evidence type="ECO:0000256" key="8">
    <source>
        <dbReference type="SAM" id="Phobius"/>
    </source>
</evidence>
<dbReference type="Pfam" id="PF00654">
    <property type="entry name" value="Voltage_CLC"/>
    <property type="match status" value="1"/>
</dbReference>
<name>A0A1H4ALK9_9FIRM</name>
<dbReference type="InterPro" id="IPR006037">
    <property type="entry name" value="RCK_C"/>
</dbReference>
<keyword evidence="6 8" id="KW-0472">Membrane</keyword>
<dbReference type="PANTHER" id="PTHR45711">
    <property type="entry name" value="CHLORIDE CHANNEL PROTEIN"/>
    <property type="match status" value="1"/>
</dbReference>
<dbReference type="GO" id="GO:0006813">
    <property type="term" value="P:potassium ion transport"/>
    <property type="evidence" value="ECO:0007669"/>
    <property type="project" value="InterPro"/>
</dbReference>
<feature type="domain" description="RCK C-terminal" evidence="9">
    <location>
        <begin position="437"/>
        <end position="519"/>
    </location>
</feature>
<feature type="transmembrane region" description="Helical" evidence="8">
    <location>
        <begin position="397"/>
        <end position="418"/>
    </location>
</feature>
<dbReference type="GO" id="GO:0005886">
    <property type="term" value="C:plasma membrane"/>
    <property type="evidence" value="ECO:0007669"/>
    <property type="project" value="TreeGrafter"/>
</dbReference>
<evidence type="ECO:0000256" key="4">
    <source>
        <dbReference type="ARBA" id="ARBA00022989"/>
    </source>
</evidence>
<dbReference type="GO" id="GO:0005247">
    <property type="term" value="F:voltage-gated chloride channel activity"/>
    <property type="evidence" value="ECO:0007669"/>
    <property type="project" value="TreeGrafter"/>
</dbReference>
<dbReference type="GO" id="GO:0008324">
    <property type="term" value="F:monoatomic cation transmembrane transporter activity"/>
    <property type="evidence" value="ECO:0007669"/>
    <property type="project" value="InterPro"/>
</dbReference>
<evidence type="ECO:0000259" key="9">
    <source>
        <dbReference type="PROSITE" id="PS51202"/>
    </source>
</evidence>
<dbReference type="Pfam" id="PF02080">
    <property type="entry name" value="TrkA_C"/>
    <property type="match status" value="1"/>
</dbReference>
<evidence type="ECO:0000256" key="7">
    <source>
        <dbReference type="ARBA" id="ARBA00023214"/>
    </source>
</evidence>
<keyword evidence="4 8" id="KW-1133">Transmembrane helix</keyword>
<organism evidence="10 11">
    <name type="scientific">Eubacterium aggregans</name>
    <dbReference type="NCBI Taxonomy" id="81409"/>
    <lineage>
        <taxon>Bacteria</taxon>
        <taxon>Bacillati</taxon>
        <taxon>Bacillota</taxon>
        <taxon>Clostridia</taxon>
        <taxon>Eubacteriales</taxon>
        <taxon>Eubacteriaceae</taxon>
        <taxon>Eubacterium</taxon>
    </lineage>
</organism>
<keyword evidence="5" id="KW-0406">Ion transport</keyword>
<feature type="transmembrane region" description="Helical" evidence="8">
    <location>
        <begin position="21"/>
        <end position="42"/>
    </location>
</feature>
<comment type="subcellular location">
    <subcellularLocation>
        <location evidence="1">Membrane</location>
        <topology evidence="1">Multi-pass membrane protein</topology>
    </subcellularLocation>
</comment>
<dbReference type="AlphaFoldDB" id="A0A1H4ALK9"/>
<feature type="transmembrane region" description="Helical" evidence="8">
    <location>
        <begin position="306"/>
        <end position="323"/>
    </location>
</feature>
<feature type="transmembrane region" description="Helical" evidence="8">
    <location>
        <begin position="335"/>
        <end position="355"/>
    </location>
</feature>
<keyword evidence="3 8" id="KW-0812">Transmembrane</keyword>
<reference evidence="10 11" key="1">
    <citation type="submission" date="2016-10" db="EMBL/GenBank/DDBJ databases">
        <authorList>
            <person name="de Groot N.N."/>
        </authorList>
    </citation>
    <scope>NUCLEOTIDE SEQUENCE [LARGE SCALE GENOMIC DNA]</scope>
    <source>
        <strain evidence="10 11">SR12</strain>
    </source>
</reference>
<protein>
    <submittedName>
        <fullName evidence="10">H+/Cl-antiporter ClcA</fullName>
    </submittedName>
</protein>
<keyword evidence="2" id="KW-0813">Transport</keyword>
<accession>A0A1H4ALK9</accession>
<dbReference type="InterPro" id="IPR001807">
    <property type="entry name" value="ClC"/>
</dbReference>
<dbReference type="InterPro" id="IPR036721">
    <property type="entry name" value="RCK_C_sf"/>
</dbReference>
<evidence type="ECO:0000256" key="2">
    <source>
        <dbReference type="ARBA" id="ARBA00022448"/>
    </source>
</evidence>
<proteinExistence type="predicted"/>
<feature type="transmembrane region" description="Helical" evidence="8">
    <location>
        <begin position="62"/>
        <end position="82"/>
    </location>
</feature>
<dbReference type="RefSeq" id="WP_090306570.1">
    <property type="nucleotide sequence ID" value="NZ_FNRK01000008.1"/>
</dbReference>
<evidence type="ECO:0000256" key="3">
    <source>
        <dbReference type="ARBA" id="ARBA00022692"/>
    </source>
</evidence>
<dbReference type="Gene3D" id="3.30.70.1450">
    <property type="entry name" value="Regulator of K+ conductance, C-terminal domain"/>
    <property type="match status" value="1"/>
</dbReference>
<dbReference type="OrthoDB" id="9812438at2"/>
<dbReference type="CDD" id="cd01031">
    <property type="entry name" value="EriC"/>
    <property type="match status" value="1"/>
</dbReference>
<dbReference type="InterPro" id="IPR014743">
    <property type="entry name" value="Cl-channel_core"/>
</dbReference>
<feature type="transmembrane region" description="Helical" evidence="8">
    <location>
        <begin position="108"/>
        <end position="129"/>
    </location>
</feature>
<dbReference type="Gene3D" id="1.10.3080.10">
    <property type="entry name" value="Clc chloride channel"/>
    <property type="match status" value="1"/>
</dbReference>
<dbReference type="STRING" id="81409.SAMN04515656_108118"/>
<gene>
    <name evidence="10" type="ORF">SAMN04515656_108118</name>
</gene>
<dbReference type="EMBL" id="FNRK01000008">
    <property type="protein sequence ID" value="SEA36542.1"/>
    <property type="molecule type" value="Genomic_DNA"/>
</dbReference>
<keyword evidence="7" id="KW-0868">Chloride</keyword>
<dbReference type="PRINTS" id="PR00762">
    <property type="entry name" value="CLCHANNEL"/>
</dbReference>
<dbReference type="PANTHER" id="PTHR45711:SF6">
    <property type="entry name" value="CHLORIDE CHANNEL PROTEIN"/>
    <property type="match status" value="1"/>
</dbReference>
<evidence type="ECO:0000313" key="10">
    <source>
        <dbReference type="EMBL" id="SEA36542.1"/>
    </source>
</evidence>
<dbReference type="SUPFAM" id="SSF81340">
    <property type="entry name" value="Clc chloride channel"/>
    <property type="match status" value="1"/>
</dbReference>
<dbReference type="Proteomes" id="UP000199394">
    <property type="component" value="Unassembled WGS sequence"/>
</dbReference>
<dbReference type="PROSITE" id="PS51202">
    <property type="entry name" value="RCK_C"/>
    <property type="match status" value="1"/>
</dbReference>
<keyword evidence="11" id="KW-1185">Reference proteome</keyword>
<feature type="transmembrane region" description="Helical" evidence="8">
    <location>
        <begin position="233"/>
        <end position="250"/>
    </location>
</feature>
<feature type="transmembrane region" description="Helical" evidence="8">
    <location>
        <begin position="367"/>
        <end position="390"/>
    </location>
</feature>
<sequence>MKNQWDVKGILEKRQNLRYILVGEAALVGLAAGLVAVAYRFAMAWSFNLHAYILDAADDRTGLVFAFFGFLLVLALAVSVLMKWEPFITGSGIPQVEGELKGYFDMPWWRVIVGKLAGSLLCIIGGLSLGREGPSVQLGAMSGKGYSRVMGRGNMEERYLITCGASAGLAAAFNCPLAGVMFALEEVHKSYSVIILFSAMTAAVVADFVSKLFFGMSPVFHIPVTQALPLKDYWILLLFGIIIGLAGAFFNKSMAVTGKIYDRLTFIAPRFRPMIPFLVAGALGFVLPQVLGDGHLMLDALSAGEVGFQMVCLLLVVKFLFSMMSFGSGAPGGSLAPMLVIGAYIGGFCGQLAVIGLGMDPGLVNNFIILAMAGFFTAVVRAPLTAIVLASELTGSFSHMISLALVVIAAEITIQFMGSEPLYDALLKKILAKNAPEDIQEEEGSDEKTIIVRTVGSGSVLDGSAISEILWPESCLVVGIIREDHEFIPNGSTVVQARDRLTLIADADHFREVKGALIRLCEERLNADE</sequence>